<dbReference type="CDD" id="cd00093">
    <property type="entry name" value="HTH_XRE"/>
    <property type="match status" value="1"/>
</dbReference>
<evidence type="ECO:0000259" key="2">
    <source>
        <dbReference type="PROSITE" id="PS50943"/>
    </source>
</evidence>
<sequence length="293" mass="34406">MQIGEIIRFLRTYQKMSQSEVAEKLNVRVMNISNWERGISQPPAEKIMEFSQLFQVSIDTLFGRTTLDSFTNQNIYDIRDLALELQTVMNDLNKEDIDKIFRYVYELKIMNLRKQFNYDSFEIESCVDKLLSHDNCEIYELAKYLRRLLDEFGAIHGKRQKQLLFDSFLLVELKQEDTPEFLNVQRGIYEELLPLDLFIIAWRKGDTTLREVAERFNISHDFVQNTVEHYIVSIGHTHSVNDYLVDFSETLMTDTLSIQKKMDTELTEIQNSPLQVNKLTEAALLNRAIDPLA</sequence>
<dbReference type="SUPFAM" id="SSF47413">
    <property type="entry name" value="lambda repressor-like DNA-binding domains"/>
    <property type="match status" value="1"/>
</dbReference>
<name>A0ABS4CLE7_9ENTE</name>
<comment type="caution">
    <text evidence="3">The sequence shown here is derived from an EMBL/GenBank/DDBJ whole genome shotgun (WGS) entry which is preliminary data.</text>
</comment>
<protein>
    <submittedName>
        <fullName evidence="3">Helix-turn-helix transcriptional regulator</fullName>
    </submittedName>
</protein>
<dbReference type="EMBL" id="JAEDXU010000007">
    <property type="protein sequence ID" value="MBP1047270.1"/>
    <property type="molecule type" value="Genomic_DNA"/>
</dbReference>
<dbReference type="RefSeq" id="WP_209558056.1">
    <property type="nucleotide sequence ID" value="NZ_JAEDXU010000007.1"/>
</dbReference>
<dbReference type="SMART" id="SM00530">
    <property type="entry name" value="HTH_XRE"/>
    <property type="match status" value="1"/>
</dbReference>
<dbReference type="InterPro" id="IPR010982">
    <property type="entry name" value="Lambda_DNA-bd_dom_sf"/>
</dbReference>
<evidence type="ECO:0000256" key="1">
    <source>
        <dbReference type="ARBA" id="ARBA00023125"/>
    </source>
</evidence>
<evidence type="ECO:0000313" key="4">
    <source>
        <dbReference type="Proteomes" id="UP000673375"/>
    </source>
</evidence>
<accession>A0ABS4CLE7</accession>
<feature type="domain" description="HTH cro/C1-type" evidence="2">
    <location>
        <begin position="7"/>
        <end position="61"/>
    </location>
</feature>
<dbReference type="Pfam" id="PF01381">
    <property type="entry name" value="HTH_3"/>
    <property type="match status" value="1"/>
</dbReference>
<keyword evidence="4" id="KW-1185">Reference proteome</keyword>
<keyword evidence="1" id="KW-0238">DNA-binding</keyword>
<dbReference type="PANTHER" id="PTHR46558:SF11">
    <property type="entry name" value="HTH-TYPE TRANSCRIPTIONAL REGULATOR XRE"/>
    <property type="match status" value="1"/>
</dbReference>
<proteinExistence type="predicted"/>
<dbReference type="InterPro" id="IPR001387">
    <property type="entry name" value="Cro/C1-type_HTH"/>
</dbReference>
<dbReference type="Gene3D" id="1.10.260.40">
    <property type="entry name" value="lambda repressor-like DNA-binding domains"/>
    <property type="match status" value="1"/>
</dbReference>
<organism evidence="3 4">
    <name type="scientific">Enterococcus larvae</name>
    <dbReference type="NCBI Taxonomy" id="2794352"/>
    <lineage>
        <taxon>Bacteria</taxon>
        <taxon>Bacillati</taxon>
        <taxon>Bacillota</taxon>
        <taxon>Bacilli</taxon>
        <taxon>Lactobacillales</taxon>
        <taxon>Enterococcaceae</taxon>
        <taxon>Enterococcus</taxon>
    </lineage>
</organism>
<dbReference type="PROSITE" id="PS50943">
    <property type="entry name" value="HTH_CROC1"/>
    <property type="match status" value="1"/>
</dbReference>
<gene>
    <name evidence="3" type="ORF">I6N96_13385</name>
</gene>
<dbReference type="Proteomes" id="UP000673375">
    <property type="component" value="Unassembled WGS sequence"/>
</dbReference>
<evidence type="ECO:0000313" key="3">
    <source>
        <dbReference type="EMBL" id="MBP1047270.1"/>
    </source>
</evidence>
<dbReference type="PANTHER" id="PTHR46558">
    <property type="entry name" value="TRACRIPTIONAL REGULATORY PROTEIN-RELATED-RELATED"/>
    <property type="match status" value="1"/>
</dbReference>
<reference evidence="3 4" key="1">
    <citation type="submission" date="2020-12" db="EMBL/GenBank/DDBJ databases">
        <title>Vagococcus allomyrinae sp. nov. and Enterococcus lavae sp. nov., isolated from the larvae of Allomyrina dichotoma.</title>
        <authorList>
            <person name="Lee S.D."/>
        </authorList>
    </citation>
    <scope>NUCLEOTIDE SEQUENCE [LARGE SCALE GENOMIC DNA]</scope>
    <source>
        <strain evidence="3 4">BWM-S5</strain>
    </source>
</reference>